<accession>A0A4Y1RF55</accession>
<dbReference type="Pfam" id="PF01632">
    <property type="entry name" value="Ribosomal_L35p"/>
    <property type="match status" value="1"/>
</dbReference>
<feature type="region of interest" description="Disordered" evidence="4">
    <location>
        <begin position="1"/>
        <end position="64"/>
    </location>
</feature>
<reference evidence="5" key="1">
    <citation type="journal article" date="2019" name="Science">
        <title>Mutation of a bHLH transcription factor allowed almond domestication.</title>
        <authorList>
            <person name="Sanchez-Perez R."/>
            <person name="Pavan S."/>
            <person name="Mazzeo R."/>
            <person name="Moldovan C."/>
            <person name="Aiese Cigliano R."/>
            <person name="Del Cueto J."/>
            <person name="Ricciardi F."/>
            <person name="Lotti C."/>
            <person name="Ricciardi L."/>
            <person name="Dicenta F."/>
            <person name="Lopez-Marques R.L."/>
            <person name="Lindberg Moller B."/>
        </authorList>
    </citation>
    <scope>NUCLEOTIDE SEQUENCE</scope>
</reference>
<dbReference type="SUPFAM" id="SSF143034">
    <property type="entry name" value="L35p-like"/>
    <property type="match status" value="1"/>
</dbReference>
<dbReference type="InterPro" id="IPR021137">
    <property type="entry name" value="Ribosomal_bL35-like"/>
</dbReference>
<evidence type="ECO:0000256" key="1">
    <source>
        <dbReference type="ARBA" id="ARBA00006598"/>
    </source>
</evidence>
<dbReference type="InterPro" id="IPR037229">
    <property type="entry name" value="Ribosomal_bL35_sf"/>
</dbReference>
<protein>
    <submittedName>
        <fullName evidence="5">Ribosomal protein L35</fullName>
    </submittedName>
</protein>
<dbReference type="PANTHER" id="PTHR36400">
    <property type="entry name" value="RIBOSOMAL PROTEIN L35"/>
    <property type="match status" value="1"/>
</dbReference>
<evidence type="ECO:0000313" key="5">
    <source>
        <dbReference type="EMBL" id="BBH02774.1"/>
    </source>
</evidence>
<feature type="non-terminal residue" evidence="5">
    <location>
        <position position="1"/>
    </location>
</feature>
<dbReference type="EMBL" id="AP019301">
    <property type="protein sequence ID" value="BBH02774.1"/>
    <property type="molecule type" value="Genomic_DNA"/>
</dbReference>
<dbReference type="AlphaFoldDB" id="A0A4Y1RF55"/>
<evidence type="ECO:0000256" key="3">
    <source>
        <dbReference type="ARBA" id="ARBA00023274"/>
    </source>
</evidence>
<keyword evidence="3" id="KW-0687">Ribonucleoprotein</keyword>
<gene>
    <name evidence="5" type="ORF">Prudu_013450</name>
</gene>
<dbReference type="GO" id="GO:1990904">
    <property type="term" value="C:ribonucleoprotein complex"/>
    <property type="evidence" value="ECO:0007669"/>
    <property type="project" value="UniProtKB-KW"/>
</dbReference>
<dbReference type="GO" id="GO:0003735">
    <property type="term" value="F:structural constituent of ribosome"/>
    <property type="evidence" value="ECO:0007669"/>
    <property type="project" value="InterPro"/>
</dbReference>
<dbReference type="Gene3D" id="4.10.410.60">
    <property type="match status" value="1"/>
</dbReference>
<sequence length="207" mass="23591">GLPTRQPVRILGNPNPQKKTLNPTPEYNDSITKQTHSHFAFPNPSPPREPKPTSSVKPFTGGRDDGDAEIMHQASPLPFASNNNKWSLRSLFNAHSPTQPSLAIATLRPSTFPISMLQVRHVSSRERKKRRKPMTPVTSKLKKTKIKAYSSYKSRFRTMNDGKIRRWREGKRHNAHLKSKISKRRLRLPALVHPAYAKVMKKLNFCG</sequence>
<comment type="similarity">
    <text evidence="1">Belongs to the bacterial ribosomal protein bL35 family.</text>
</comment>
<evidence type="ECO:0000256" key="2">
    <source>
        <dbReference type="ARBA" id="ARBA00022980"/>
    </source>
</evidence>
<evidence type="ECO:0000256" key="4">
    <source>
        <dbReference type="SAM" id="MobiDB-lite"/>
    </source>
</evidence>
<organism evidence="5">
    <name type="scientific">Prunus dulcis</name>
    <name type="common">Almond</name>
    <name type="synonym">Amygdalus dulcis</name>
    <dbReference type="NCBI Taxonomy" id="3755"/>
    <lineage>
        <taxon>Eukaryota</taxon>
        <taxon>Viridiplantae</taxon>
        <taxon>Streptophyta</taxon>
        <taxon>Embryophyta</taxon>
        <taxon>Tracheophyta</taxon>
        <taxon>Spermatophyta</taxon>
        <taxon>Magnoliopsida</taxon>
        <taxon>eudicotyledons</taxon>
        <taxon>Gunneridae</taxon>
        <taxon>Pentapetalae</taxon>
        <taxon>rosids</taxon>
        <taxon>fabids</taxon>
        <taxon>Rosales</taxon>
        <taxon>Rosaceae</taxon>
        <taxon>Amygdaloideae</taxon>
        <taxon>Amygdaleae</taxon>
        <taxon>Prunus</taxon>
    </lineage>
</organism>
<name>A0A4Y1RF55_PRUDU</name>
<dbReference type="GO" id="GO:0006412">
    <property type="term" value="P:translation"/>
    <property type="evidence" value="ECO:0007669"/>
    <property type="project" value="InterPro"/>
</dbReference>
<dbReference type="PANTHER" id="PTHR36400:SF1">
    <property type="entry name" value="RIBOSOMAL PROTEIN L35"/>
    <property type="match status" value="1"/>
</dbReference>
<dbReference type="GO" id="GO:0005840">
    <property type="term" value="C:ribosome"/>
    <property type="evidence" value="ECO:0007669"/>
    <property type="project" value="UniProtKB-KW"/>
</dbReference>
<feature type="compositionally biased region" description="Polar residues" evidence="4">
    <location>
        <begin position="14"/>
        <end position="34"/>
    </location>
</feature>
<proteinExistence type="inferred from homology"/>
<keyword evidence="2 5" id="KW-0689">Ribosomal protein</keyword>